<dbReference type="GO" id="GO:0016020">
    <property type="term" value="C:membrane"/>
    <property type="evidence" value="ECO:0007669"/>
    <property type="project" value="UniProtKB-SubCell"/>
</dbReference>
<evidence type="ECO:0000256" key="13">
    <source>
        <dbReference type="PIRSR" id="PIRSR602401-1"/>
    </source>
</evidence>
<sequence>MLAFCILAVIFVPACAYLAYHRYTLYKRGNLPLPPGPKGWPIVGSLLDMPQSFHWLRYHDWHKQHGNIVSLNLLGRTMIIISSPQLVSELTDKRHAYYSSRPRFVMATELVGWDQLTPLMPTDRLWRDHRRNFGRLFGTKMTVQKFFEMEVDAARRLMRGMLRKPDDLGGNIHHWAASLTLKIAYGYESNTGHDDLIELVDEVMNQFNTLLSDNNATLVDFIPWLRFMPAWVPGAGFQRRAKYYRESLRKMIDVPFDMVKERLKAGTASQSFTVDLLDADEYNDEKEFAVKTSAAAIYAGGADTTAGTMHGLLLLLMLYPEARRKAQEELDRVVSSDRLPSYNDREQLPFVEACLKEAMRLHTLVPVGGLRVALEDDVLEGYFIPKGSIIQPNIWAMLHDPKVYPDPFEFVPERWLVENPPPHPREMMFGFGRRICPGMLLADASIWIACAMFLALYDINPVKGSPTFFDQSMTGSLDGQPICHPKPFKSEIKPRNAKAQTLILSIDNE</sequence>
<keyword evidence="16" id="KW-0732">Signal</keyword>
<dbReference type="PRINTS" id="PR00385">
    <property type="entry name" value="P450"/>
</dbReference>
<dbReference type="InterPro" id="IPR002401">
    <property type="entry name" value="Cyt_P450_E_grp-I"/>
</dbReference>
<dbReference type="GO" id="GO:0016705">
    <property type="term" value="F:oxidoreductase activity, acting on paired donors, with incorporation or reduction of molecular oxygen"/>
    <property type="evidence" value="ECO:0007669"/>
    <property type="project" value="InterPro"/>
</dbReference>
<keyword evidence="12 15" id="KW-0472">Membrane</keyword>
<evidence type="ECO:0000256" key="6">
    <source>
        <dbReference type="ARBA" id="ARBA00022692"/>
    </source>
</evidence>
<keyword evidence="9 14" id="KW-0560">Oxidoreductase</keyword>
<keyword evidence="5 13" id="KW-0349">Heme</keyword>
<evidence type="ECO:0000313" key="17">
    <source>
        <dbReference type="EMBL" id="THH31070.1"/>
    </source>
</evidence>
<comment type="similarity">
    <text evidence="4 14">Belongs to the cytochrome P450 family.</text>
</comment>
<dbReference type="GO" id="GO:0005506">
    <property type="term" value="F:iron ion binding"/>
    <property type="evidence" value="ECO:0007669"/>
    <property type="project" value="InterPro"/>
</dbReference>
<evidence type="ECO:0000313" key="18">
    <source>
        <dbReference type="Proteomes" id="UP000308730"/>
    </source>
</evidence>
<dbReference type="InterPro" id="IPR017972">
    <property type="entry name" value="Cyt_P450_CS"/>
</dbReference>
<dbReference type="AlphaFoldDB" id="A0A4S4N5L4"/>
<dbReference type="GO" id="GO:0004497">
    <property type="term" value="F:monooxygenase activity"/>
    <property type="evidence" value="ECO:0007669"/>
    <property type="project" value="UniProtKB-KW"/>
</dbReference>
<keyword evidence="8 15" id="KW-1133">Transmembrane helix</keyword>
<dbReference type="GO" id="GO:0020037">
    <property type="term" value="F:heme binding"/>
    <property type="evidence" value="ECO:0007669"/>
    <property type="project" value="InterPro"/>
</dbReference>
<evidence type="ECO:0000256" key="1">
    <source>
        <dbReference type="ARBA" id="ARBA00001971"/>
    </source>
</evidence>
<dbReference type="InterPro" id="IPR001128">
    <property type="entry name" value="Cyt_P450"/>
</dbReference>
<dbReference type="PANTHER" id="PTHR46300:SF7">
    <property type="entry name" value="P450, PUTATIVE (EUROFUNG)-RELATED"/>
    <property type="match status" value="1"/>
</dbReference>
<dbReference type="EMBL" id="SGPM01000059">
    <property type="protein sequence ID" value="THH31070.1"/>
    <property type="molecule type" value="Genomic_DNA"/>
</dbReference>
<protein>
    <recommendedName>
        <fullName evidence="19">Cytochrome P450</fullName>
    </recommendedName>
</protein>
<proteinExistence type="inferred from homology"/>
<feature type="transmembrane region" description="Helical" evidence="15">
    <location>
        <begin position="435"/>
        <end position="457"/>
    </location>
</feature>
<evidence type="ECO:0000256" key="11">
    <source>
        <dbReference type="ARBA" id="ARBA00023033"/>
    </source>
</evidence>
<evidence type="ECO:0000256" key="4">
    <source>
        <dbReference type="ARBA" id="ARBA00010617"/>
    </source>
</evidence>
<dbReference type="CDD" id="cd11065">
    <property type="entry name" value="CYP64-like"/>
    <property type="match status" value="1"/>
</dbReference>
<keyword evidence="11 14" id="KW-0503">Monooxygenase</keyword>
<keyword evidence="7 13" id="KW-0479">Metal-binding</keyword>
<evidence type="ECO:0000256" key="14">
    <source>
        <dbReference type="RuleBase" id="RU000461"/>
    </source>
</evidence>
<dbReference type="PANTHER" id="PTHR46300">
    <property type="entry name" value="P450, PUTATIVE (EUROFUNG)-RELATED-RELATED"/>
    <property type="match status" value="1"/>
</dbReference>
<dbReference type="Proteomes" id="UP000308730">
    <property type="component" value="Unassembled WGS sequence"/>
</dbReference>
<evidence type="ECO:0000256" key="12">
    <source>
        <dbReference type="ARBA" id="ARBA00023136"/>
    </source>
</evidence>
<comment type="subcellular location">
    <subcellularLocation>
        <location evidence="2">Membrane</location>
        <topology evidence="2">Single-pass membrane protein</topology>
    </subcellularLocation>
</comment>
<dbReference type="InterPro" id="IPR036396">
    <property type="entry name" value="Cyt_P450_sf"/>
</dbReference>
<evidence type="ECO:0000256" key="9">
    <source>
        <dbReference type="ARBA" id="ARBA00023002"/>
    </source>
</evidence>
<evidence type="ECO:0000256" key="2">
    <source>
        <dbReference type="ARBA" id="ARBA00004167"/>
    </source>
</evidence>
<comment type="pathway">
    <text evidence="3">Secondary metabolite biosynthesis.</text>
</comment>
<comment type="caution">
    <text evidence="17">The sequence shown here is derived from an EMBL/GenBank/DDBJ whole genome shotgun (WGS) entry which is preliminary data.</text>
</comment>
<dbReference type="SUPFAM" id="SSF48264">
    <property type="entry name" value="Cytochrome P450"/>
    <property type="match status" value="1"/>
</dbReference>
<evidence type="ECO:0008006" key="19">
    <source>
        <dbReference type="Google" id="ProtNLM"/>
    </source>
</evidence>
<dbReference type="Pfam" id="PF00067">
    <property type="entry name" value="p450"/>
    <property type="match status" value="1"/>
</dbReference>
<feature type="binding site" description="axial binding residue" evidence="13">
    <location>
        <position position="436"/>
    </location>
    <ligand>
        <name>heme</name>
        <dbReference type="ChEBI" id="CHEBI:30413"/>
    </ligand>
    <ligandPart>
        <name>Fe</name>
        <dbReference type="ChEBI" id="CHEBI:18248"/>
    </ligandPart>
</feature>
<dbReference type="OrthoDB" id="2789670at2759"/>
<feature type="signal peptide" evidence="16">
    <location>
        <begin position="1"/>
        <end position="16"/>
    </location>
</feature>
<evidence type="ECO:0000256" key="7">
    <source>
        <dbReference type="ARBA" id="ARBA00022723"/>
    </source>
</evidence>
<keyword evidence="10 13" id="KW-0408">Iron</keyword>
<keyword evidence="6 15" id="KW-0812">Transmembrane</keyword>
<evidence type="ECO:0000256" key="5">
    <source>
        <dbReference type="ARBA" id="ARBA00022617"/>
    </source>
</evidence>
<dbReference type="PROSITE" id="PS00086">
    <property type="entry name" value="CYTOCHROME_P450"/>
    <property type="match status" value="1"/>
</dbReference>
<accession>A0A4S4N5L4</accession>
<organism evidence="17 18">
    <name type="scientific">Antrodiella citrinella</name>
    <dbReference type="NCBI Taxonomy" id="2447956"/>
    <lineage>
        <taxon>Eukaryota</taxon>
        <taxon>Fungi</taxon>
        <taxon>Dikarya</taxon>
        <taxon>Basidiomycota</taxon>
        <taxon>Agaricomycotina</taxon>
        <taxon>Agaricomycetes</taxon>
        <taxon>Polyporales</taxon>
        <taxon>Steccherinaceae</taxon>
        <taxon>Antrodiella</taxon>
    </lineage>
</organism>
<keyword evidence="18" id="KW-1185">Reference proteome</keyword>
<evidence type="ECO:0000256" key="10">
    <source>
        <dbReference type="ARBA" id="ARBA00023004"/>
    </source>
</evidence>
<feature type="chain" id="PRO_5020488405" description="Cytochrome P450" evidence="16">
    <location>
        <begin position="17"/>
        <end position="509"/>
    </location>
</feature>
<comment type="cofactor">
    <cofactor evidence="1 13">
        <name>heme</name>
        <dbReference type="ChEBI" id="CHEBI:30413"/>
    </cofactor>
</comment>
<gene>
    <name evidence="17" type="ORF">EUX98_g3117</name>
</gene>
<dbReference type="InterPro" id="IPR050364">
    <property type="entry name" value="Cytochrome_P450_fung"/>
</dbReference>
<evidence type="ECO:0000256" key="8">
    <source>
        <dbReference type="ARBA" id="ARBA00022989"/>
    </source>
</evidence>
<evidence type="ECO:0000256" key="15">
    <source>
        <dbReference type="SAM" id="Phobius"/>
    </source>
</evidence>
<evidence type="ECO:0000256" key="3">
    <source>
        <dbReference type="ARBA" id="ARBA00005179"/>
    </source>
</evidence>
<reference evidence="17 18" key="1">
    <citation type="submission" date="2019-02" db="EMBL/GenBank/DDBJ databases">
        <title>Genome sequencing of the rare red list fungi Antrodiella citrinella (Flaviporus citrinellus).</title>
        <authorList>
            <person name="Buettner E."/>
            <person name="Kellner H."/>
        </authorList>
    </citation>
    <scope>NUCLEOTIDE SEQUENCE [LARGE SCALE GENOMIC DNA]</scope>
    <source>
        <strain evidence="17 18">DSM 108506</strain>
    </source>
</reference>
<dbReference type="PRINTS" id="PR00463">
    <property type="entry name" value="EP450I"/>
</dbReference>
<dbReference type="Gene3D" id="1.10.630.10">
    <property type="entry name" value="Cytochrome P450"/>
    <property type="match status" value="1"/>
</dbReference>
<evidence type="ECO:0000256" key="16">
    <source>
        <dbReference type="SAM" id="SignalP"/>
    </source>
</evidence>
<name>A0A4S4N5L4_9APHY</name>